<keyword evidence="2" id="KW-1185">Reference proteome</keyword>
<dbReference type="Proteomes" id="UP000199658">
    <property type="component" value="Unassembled WGS sequence"/>
</dbReference>
<proteinExistence type="predicted"/>
<accession>A0A1I6FRT5</accession>
<protein>
    <submittedName>
        <fullName evidence="1">Sulfate permease, SulP family</fullName>
    </submittedName>
</protein>
<gene>
    <name evidence="1" type="ORF">SAMN04488002_0174</name>
</gene>
<dbReference type="STRING" id="670154.SAMN04488002_0174"/>
<dbReference type="AlphaFoldDB" id="A0A1I6FRT5"/>
<dbReference type="EMBL" id="FOYO01000001">
    <property type="protein sequence ID" value="SFR32649.1"/>
    <property type="molecule type" value="Genomic_DNA"/>
</dbReference>
<organism evidence="1 2">
    <name type="scientific">Litoreibacter janthinus</name>
    <dbReference type="NCBI Taxonomy" id="670154"/>
    <lineage>
        <taxon>Bacteria</taxon>
        <taxon>Pseudomonadati</taxon>
        <taxon>Pseudomonadota</taxon>
        <taxon>Alphaproteobacteria</taxon>
        <taxon>Rhodobacterales</taxon>
        <taxon>Roseobacteraceae</taxon>
        <taxon>Litoreibacter</taxon>
    </lineage>
</organism>
<sequence length="55" mass="6032">MQTRISDRILLVVTLALTVFTDLTVAIGVGVSIGLALRLRRNNAGVENDWNPPDR</sequence>
<reference evidence="2" key="1">
    <citation type="submission" date="2016-10" db="EMBL/GenBank/DDBJ databases">
        <authorList>
            <person name="Varghese N."/>
            <person name="Submissions S."/>
        </authorList>
    </citation>
    <scope>NUCLEOTIDE SEQUENCE [LARGE SCALE GENOMIC DNA]</scope>
    <source>
        <strain evidence="2">DSM 26921</strain>
    </source>
</reference>
<evidence type="ECO:0000313" key="2">
    <source>
        <dbReference type="Proteomes" id="UP000199658"/>
    </source>
</evidence>
<name>A0A1I6FRT5_9RHOB</name>
<evidence type="ECO:0000313" key="1">
    <source>
        <dbReference type="EMBL" id="SFR32649.1"/>
    </source>
</evidence>